<feature type="domain" description="Amidase" evidence="1">
    <location>
        <begin position="11"/>
        <end position="181"/>
    </location>
</feature>
<dbReference type="PANTHER" id="PTHR46310">
    <property type="entry name" value="AMIDASE 1"/>
    <property type="match status" value="1"/>
</dbReference>
<name>A0AB38T913_9HYPH</name>
<dbReference type="AlphaFoldDB" id="A0AB38T913"/>
<reference evidence="2 3" key="1">
    <citation type="journal article" date="2022" name="Microbiol. Resour. Announc.">
        <title>Complete Genome Sequence of Mesorhizobium ciceri Strain R30, a Rhizobium Used as a Commercial Inoculant for Chickpea in Argentina.</title>
        <authorList>
            <person name="Foresto E."/>
            <person name="Revale S."/>
            <person name="Primo E."/>
            <person name="Nievas F."/>
            <person name="Carezzano E."/>
            <person name="Puente M."/>
            <person name="Alzari P."/>
            <person name="Mart M."/>
            <person name="Ben-Assaya M."/>
            <person name="Mornico D."/>
            <person name="Santoro M."/>
            <person name="Mart F."/>
            <person name="Giordano W."/>
            <person name="Bogino P."/>
        </authorList>
    </citation>
    <scope>NUCLEOTIDE SEQUENCE [LARGE SCALE GENOMIC DNA]</scope>
    <source>
        <strain evidence="2 3">R30</strain>
    </source>
</reference>
<keyword evidence="2" id="KW-0378">Hydrolase</keyword>
<dbReference type="EC" id="3.5.1.4" evidence="2"/>
<dbReference type="GO" id="GO:0004040">
    <property type="term" value="F:amidase activity"/>
    <property type="evidence" value="ECO:0007669"/>
    <property type="project" value="UniProtKB-EC"/>
</dbReference>
<dbReference type="Proteomes" id="UP001060070">
    <property type="component" value="Chromosome"/>
</dbReference>
<evidence type="ECO:0000313" key="3">
    <source>
        <dbReference type="Proteomes" id="UP001060070"/>
    </source>
</evidence>
<dbReference type="RefSeq" id="WP_244506933.1">
    <property type="nucleotide sequence ID" value="NZ_CP088147.1"/>
</dbReference>
<dbReference type="NCBIfam" id="NF006169">
    <property type="entry name" value="PRK08310.1"/>
    <property type="match status" value="1"/>
</dbReference>
<dbReference type="InterPro" id="IPR023631">
    <property type="entry name" value="Amidase_dom"/>
</dbReference>
<accession>A0AB38T913</accession>
<dbReference type="GeneID" id="91560243"/>
<dbReference type="InterPro" id="IPR036928">
    <property type="entry name" value="AS_sf"/>
</dbReference>
<gene>
    <name evidence="2" type="ORF">LRP29_26045</name>
</gene>
<evidence type="ECO:0000259" key="1">
    <source>
        <dbReference type="Pfam" id="PF01425"/>
    </source>
</evidence>
<dbReference type="Pfam" id="PF01425">
    <property type="entry name" value="Amidase"/>
    <property type="match status" value="2"/>
</dbReference>
<protein>
    <submittedName>
        <fullName evidence="2">Amidase</fullName>
        <ecNumber evidence="2">3.5.1.4</ecNumber>
    </submittedName>
</protein>
<proteinExistence type="predicted"/>
<evidence type="ECO:0000313" key="2">
    <source>
        <dbReference type="EMBL" id="UTU50908.1"/>
    </source>
</evidence>
<dbReference type="Gene3D" id="3.90.1300.10">
    <property type="entry name" value="Amidase signature (AS) domain"/>
    <property type="match status" value="1"/>
</dbReference>
<keyword evidence="3" id="KW-1185">Reference proteome</keyword>
<organism evidence="2 3">
    <name type="scientific">Mesorhizobium ciceri</name>
    <dbReference type="NCBI Taxonomy" id="39645"/>
    <lineage>
        <taxon>Bacteria</taxon>
        <taxon>Pseudomonadati</taxon>
        <taxon>Pseudomonadota</taxon>
        <taxon>Alphaproteobacteria</taxon>
        <taxon>Hyphomicrobiales</taxon>
        <taxon>Phyllobacteriaceae</taxon>
        <taxon>Mesorhizobium</taxon>
    </lineage>
</organism>
<dbReference type="EMBL" id="CP088147">
    <property type="protein sequence ID" value="UTU50908.1"/>
    <property type="molecule type" value="Genomic_DNA"/>
</dbReference>
<sequence>MDYPPIPIASAASGPLAGLTLAVKDLYDVAGYPTGGGHPLRREWSGGKPDTAPVVQTLLDAGARFIGKTHTDEFAYSMNGENPHYGTPVNPRAPGRIPGGSSSGSVAAVAAGLADIALGTDTGGSIRLPASYCGLIGLRPTHGRIDTVGLQPLARSFDTVGWFARDVGVYEAVARLLLPEDTIPPPITRLVVATDIASYVLGHLERRVFEDVLERLFRIIDIAGEVRVAPDGFDAWRPIFRAIQAYEAWADHGAWITEHRPVLGEGVRQRFDWAERVPISDYETALAGKAVVREHLSSLAGSGTALVFPTAPSVALPLGMAGEALEAYRSRSISMLCTAGLSGLPQISMPIAEVEGLPFGISILGPRNSEMALLALCRRALQQYPDRG</sequence>
<feature type="domain" description="Amidase" evidence="1">
    <location>
        <begin position="263"/>
        <end position="374"/>
    </location>
</feature>
<dbReference type="SUPFAM" id="SSF75304">
    <property type="entry name" value="Amidase signature (AS) enzymes"/>
    <property type="match status" value="1"/>
</dbReference>
<dbReference type="PANTHER" id="PTHR46310:SF7">
    <property type="entry name" value="AMIDASE 1"/>
    <property type="match status" value="1"/>
</dbReference>